<gene>
    <name evidence="3" type="ORF">PCOR1329_LOCUS12914</name>
</gene>
<name>A0ABN9QPC2_9DINO</name>
<sequence>KRAAWAAAHPVLPALPAPAVAATTQPVLPSTSGGALVGTSGGAPSAPGGRGAPPPPGVPVLSSTNGRAPLPPGGGRAPLPPRVAKSAREADANAPAVHFGFLVGTDEFSNKKKEMMGKVVIRWVPGVSTTPMSLMRYWNRGEDAFRQITGVMAVKDKNFLRDYLQRCKDHNLNAVVCFTTELRKSKCKWSGEETKEWCARDIYPTK</sequence>
<dbReference type="Proteomes" id="UP001189429">
    <property type="component" value="Unassembled WGS sequence"/>
</dbReference>
<feature type="region of interest" description="Disordered" evidence="1">
    <location>
        <begin position="31"/>
        <end position="89"/>
    </location>
</feature>
<evidence type="ECO:0000313" key="3">
    <source>
        <dbReference type="EMBL" id="CAK0806815.1"/>
    </source>
</evidence>
<protein>
    <submittedName>
        <fullName evidence="3">Uncharacterized protein</fullName>
    </submittedName>
</protein>
<evidence type="ECO:0000256" key="1">
    <source>
        <dbReference type="SAM" id="MobiDB-lite"/>
    </source>
</evidence>
<dbReference type="EMBL" id="CAUYUJ010003786">
    <property type="protein sequence ID" value="CAK0806815.1"/>
    <property type="molecule type" value="Genomic_DNA"/>
</dbReference>
<feature type="signal peptide" evidence="2">
    <location>
        <begin position="1"/>
        <end position="21"/>
    </location>
</feature>
<proteinExistence type="predicted"/>
<feature type="chain" id="PRO_5047278085" evidence="2">
    <location>
        <begin position="22"/>
        <end position="206"/>
    </location>
</feature>
<reference evidence="3" key="1">
    <citation type="submission" date="2023-10" db="EMBL/GenBank/DDBJ databases">
        <authorList>
            <person name="Chen Y."/>
            <person name="Shah S."/>
            <person name="Dougan E. K."/>
            <person name="Thang M."/>
            <person name="Chan C."/>
        </authorList>
    </citation>
    <scope>NUCLEOTIDE SEQUENCE [LARGE SCALE GENOMIC DNA]</scope>
</reference>
<keyword evidence="4" id="KW-1185">Reference proteome</keyword>
<comment type="caution">
    <text evidence="3">The sequence shown here is derived from an EMBL/GenBank/DDBJ whole genome shotgun (WGS) entry which is preliminary data.</text>
</comment>
<keyword evidence="2" id="KW-0732">Signal</keyword>
<evidence type="ECO:0000313" key="4">
    <source>
        <dbReference type="Proteomes" id="UP001189429"/>
    </source>
</evidence>
<organism evidence="3 4">
    <name type="scientific">Prorocentrum cordatum</name>
    <dbReference type="NCBI Taxonomy" id="2364126"/>
    <lineage>
        <taxon>Eukaryota</taxon>
        <taxon>Sar</taxon>
        <taxon>Alveolata</taxon>
        <taxon>Dinophyceae</taxon>
        <taxon>Prorocentrales</taxon>
        <taxon>Prorocentraceae</taxon>
        <taxon>Prorocentrum</taxon>
    </lineage>
</organism>
<evidence type="ECO:0000256" key="2">
    <source>
        <dbReference type="SAM" id="SignalP"/>
    </source>
</evidence>
<feature type="non-terminal residue" evidence="3">
    <location>
        <position position="1"/>
    </location>
</feature>
<accession>A0ABN9QPC2</accession>
<feature type="compositionally biased region" description="Low complexity" evidence="1">
    <location>
        <begin position="59"/>
        <end position="68"/>
    </location>
</feature>